<protein>
    <submittedName>
        <fullName evidence="6">Uncharacterized protein</fullName>
    </submittedName>
</protein>
<dbReference type="GO" id="GO:0046872">
    <property type="term" value="F:metal ion binding"/>
    <property type="evidence" value="ECO:0007669"/>
    <property type="project" value="UniProtKB-KW"/>
</dbReference>
<dbReference type="PANTHER" id="PTHR23426">
    <property type="entry name" value="FERREDOXIN/ADRENODOXIN"/>
    <property type="match status" value="1"/>
</dbReference>
<dbReference type="InterPro" id="IPR001055">
    <property type="entry name" value="Adrenodoxin-like"/>
</dbReference>
<keyword evidence="3" id="KW-0408">Iron</keyword>
<comment type="caution">
    <text evidence="6">The sequence shown here is derived from an EMBL/GenBank/DDBJ whole genome shotgun (WGS) entry which is preliminary data.</text>
</comment>
<dbReference type="EMBL" id="CAKKTJ010000308">
    <property type="protein sequence ID" value="CAH0479511.1"/>
    <property type="molecule type" value="Genomic_DNA"/>
</dbReference>
<dbReference type="GO" id="GO:0051537">
    <property type="term" value="F:2 iron, 2 sulfur cluster binding"/>
    <property type="evidence" value="ECO:0007669"/>
    <property type="project" value="UniProtKB-KW"/>
</dbReference>
<evidence type="ECO:0000256" key="5">
    <source>
        <dbReference type="SAM" id="MobiDB-lite"/>
    </source>
</evidence>
<reference evidence="6" key="1">
    <citation type="submission" date="2021-11" db="EMBL/GenBank/DDBJ databases">
        <authorList>
            <person name="Islam A."/>
            <person name="Islam S."/>
            <person name="Flora M.S."/>
            <person name="Rahman M."/>
            <person name="Ziaur R.M."/>
            <person name="Epstein J.H."/>
            <person name="Hassan M."/>
            <person name="Klassen M."/>
            <person name="Woodard K."/>
            <person name="Webb A."/>
            <person name="Webby R.J."/>
            <person name="El Zowalaty M.E."/>
        </authorList>
    </citation>
    <scope>NUCLEOTIDE SEQUENCE</scope>
    <source>
        <strain evidence="6">Pbs3</strain>
    </source>
</reference>
<dbReference type="AlphaFoldDB" id="A0AAU9L403"/>
<name>A0AAU9L403_9STRA</name>
<gene>
    <name evidence="6" type="ORF">PBS003_LOCUS6112</name>
    <name evidence="7" type="ORF">PBS003_LOCUS6147</name>
</gene>
<sequence>MLLTRAVRSSARSRAISRRFIGGFVADASLPNVSDKVVNVVLVDYDGNRHMIKGRAGQTLRQACEMNNVGFVKDDAMGGGGMYDARRADFYTESLFGEGTTSPQSHVVVSNEWISKLPPANDQERHIIDTYVPVEDRSANSRLGTAIVLEKELDGMVVAVPEAPPVEEYEYDHEYEEDDYESYDDEQHA</sequence>
<keyword evidence="2" id="KW-0479">Metal-binding</keyword>
<evidence type="ECO:0000256" key="1">
    <source>
        <dbReference type="ARBA" id="ARBA00022714"/>
    </source>
</evidence>
<dbReference type="GO" id="GO:0009055">
    <property type="term" value="F:electron transfer activity"/>
    <property type="evidence" value="ECO:0007669"/>
    <property type="project" value="TreeGrafter"/>
</dbReference>
<evidence type="ECO:0000313" key="7">
    <source>
        <dbReference type="EMBL" id="CAH0479511.1"/>
    </source>
</evidence>
<evidence type="ECO:0000256" key="3">
    <source>
        <dbReference type="ARBA" id="ARBA00023004"/>
    </source>
</evidence>
<dbReference type="Proteomes" id="UP001160483">
    <property type="component" value="Unassembled WGS sequence"/>
</dbReference>
<proteinExistence type="predicted"/>
<evidence type="ECO:0000256" key="2">
    <source>
        <dbReference type="ARBA" id="ARBA00022723"/>
    </source>
</evidence>
<organism evidence="6 8">
    <name type="scientific">Peronospora belbahrii</name>
    <dbReference type="NCBI Taxonomy" id="622444"/>
    <lineage>
        <taxon>Eukaryota</taxon>
        <taxon>Sar</taxon>
        <taxon>Stramenopiles</taxon>
        <taxon>Oomycota</taxon>
        <taxon>Peronosporomycetes</taxon>
        <taxon>Peronosporales</taxon>
        <taxon>Peronosporaceae</taxon>
        <taxon>Peronospora</taxon>
    </lineage>
</organism>
<evidence type="ECO:0000313" key="6">
    <source>
        <dbReference type="EMBL" id="CAH0479475.1"/>
    </source>
</evidence>
<dbReference type="Gene3D" id="3.10.20.30">
    <property type="match status" value="1"/>
</dbReference>
<accession>A0AAU9L403</accession>
<feature type="compositionally biased region" description="Acidic residues" evidence="5">
    <location>
        <begin position="165"/>
        <end position="189"/>
    </location>
</feature>
<evidence type="ECO:0000313" key="8">
    <source>
        <dbReference type="Proteomes" id="UP001160483"/>
    </source>
</evidence>
<dbReference type="GO" id="GO:0005739">
    <property type="term" value="C:mitochondrion"/>
    <property type="evidence" value="ECO:0007669"/>
    <property type="project" value="TreeGrafter"/>
</dbReference>
<dbReference type="PANTHER" id="PTHR23426:SF67">
    <property type="entry name" value="2FE-2S FERREDOXIN-TYPE DOMAIN-CONTAINING PROTEIN"/>
    <property type="match status" value="1"/>
</dbReference>
<dbReference type="GO" id="GO:0140647">
    <property type="term" value="P:P450-containing electron transport chain"/>
    <property type="evidence" value="ECO:0007669"/>
    <property type="project" value="InterPro"/>
</dbReference>
<feature type="region of interest" description="Disordered" evidence="5">
    <location>
        <begin position="162"/>
        <end position="189"/>
    </location>
</feature>
<keyword evidence="1" id="KW-0001">2Fe-2S</keyword>
<dbReference type="InterPro" id="IPR012675">
    <property type="entry name" value="Beta-grasp_dom_sf"/>
</dbReference>
<keyword evidence="4" id="KW-0411">Iron-sulfur</keyword>
<evidence type="ECO:0000256" key="4">
    <source>
        <dbReference type="ARBA" id="ARBA00023014"/>
    </source>
</evidence>
<dbReference type="EMBL" id="CAKKTJ010000308">
    <property type="protein sequence ID" value="CAH0479475.1"/>
    <property type="molecule type" value="Genomic_DNA"/>
</dbReference>